<protein>
    <submittedName>
        <fullName evidence="2">Uncharacterized protein</fullName>
    </submittedName>
</protein>
<feature type="transmembrane region" description="Helical" evidence="1">
    <location>
        <begin position="113"/>
        <end position="137"/>
    </location>
</feature>
<organism evidence="2 3">
    <name type="scientific">Orientia tsutsugamushi str. Gilliam</name>
    <dbReference type="NCBI Taxonomy" id="1359184"/>
    <lineage>
        <taxon>Bacteria</taxon>
        <taxon>Pseudomonadati</taxon>
        <taxon>Pseudomonadota</taxon>
        <taxon>Alphaproteobacteria</taxon>
        <taxon>Rickettsiales</taxon>
        <taxon>Rickettsiaceae</taxon>
        <taxon>Rickettsieae</taxon>
        <taxon>Orientia</taxon>
    </lineage>
</organism>
<dbReference type="EMBL" id="LANO01000024">
    <property type="protein sequence ID" value="KJV52412.1"/>
    <property type="molecule type" value="Genomic_DNA"/>
</dbReference>
<name>A0A0F3MA97_ORITS</name>
<dbReference type="Proteomes" id="UP000033769">
    <property type="component" value="Unassembled WGS sequence"/>
</dbReference>
<dbReference type="Pfam" id="PF10871">
    <property type="entry name" value="DUF2748"/>
    <property type="match status" value="1"/>
</dbReference>
<proteinExistence type="predicted"/>
<evidence type="ECO:0000313" key="2">
    <source>
        <dbReference type="EMBL" id="KJV52412.1"/>
    </source>
</evidence>
<dbReference type="PATRIC" id="fig|1359184.3.peg.1066"/>
<accession>A0A0F3MA97</accession>
<keyword evidence="1" id="KW-0812">Transmembrane</keyword>
<keyword evidence="1" id="KW-0472">Membrane</keyword>
<keyword evidence="1" id="KW-1133">Transmembrane helix</keyword>
<comment type="caution">
    <text evidence="2">The sequence shown here is derived from an EMBL/GenBank/DDBJ whole genome shotgun (WGS) entry which is preliminary data.</text>
</comment>
<reference evidence="2 3" key="1">
    <citation type="submission" date="2015-02" db="EMBL/GenBank/DDBJ databases">
        <title>Genome Sequencing of Rickettsiales.</title>
        <authorList>
            <person name="Daugherty S.C."/>
            <person name="Su Q."/>
            <person name="Abolude K."/>
            <person name="Beier-Sexton M."/>
            <person name="Carlyon J.A."/>
            <person name="Carter R."/>
            <person name="Day N.P."/>
            <person name="Dumler S.J."/>
            <person name="Dyachenko V."/>
            <person name="Godinez A."/>
            <person name="Kurtti T.J."/>
            <person name="Lichay M."/>
            <person name="Mullins K.E."/>
            <person name="Ott S."/>
            <person name="Pappas-Brown V."/>
            <person name="Paris D.H."/>
            <person name="Patel P."/>
            <person name="Richards A.L."/>
            <person name="Sadzewicz L."/>
            <person name="Sears K."/>
            <person name="Seidman D."/>
            <person name="Sengamalay N."/>
            <person name="Stenos J."/>
            <person name="Tallon L.J."/>
            <person name="Vincent G."/>
            <person name="Fraser C.M."/>
            <person name="Munderloh U."/>
            <person name="Dunning-Hotopp J.C."/>
        </authorList>
    </citation>
    <scope>NUCLEOTIDE SEQUENCE [LARGE SCALE GENOMIC DNA]</scope>
    <source>
        <strain evidence="2 3">Gilliam</strain>
    </source>
</reference>
<dbReference type="AlphaFoldDB" id="A0A0F3MA97"/>
<sequence length="164" mass="18635">MAMQLAVEQDLLLKLARLFVQSAHPIVIHWLLLERVEVFISYSNQIGDVMDIATWKYAGQNSGMQSINGNNIAIYVSCGGNPFFFTQRYQEQSIYGDGWPAIARLQIIAAQELGIMLIFTAILMLILLADIQLIHLLQRLKLMFYMQGVAIYLDATKFYKTLSV</sequence>
<gene>
    <name evidence="2" type="ORF">OTSGILL_1536</name>
</gene>
<evidence type="ECO:0000313" key="3">
    <source>
        <dbReference type="Proteomes" id="UP000033769"/>
    </source>
</evidence>
<evidence type="ECO:0000256" key="1">
    <source>
        <dbReference type="SAM" id="Phobius"/>
    </source>
</evidence>
<dbReference type="InterPro" id="IPR020183">
    <property type="entry name" value="Uncharacterised_RC0048"/>
</dbReference>